<keyword evidence="3" id="KW-1185">Reference proteome</keyword>
<evidence type="ECO:0000256" key="1">
    <source>
        <dbReference type="SAM" id="MobiDB-lite"/>
    </source>
</evidence>
<sequence length="74" mass="8396">MPMTGMANNSHPFLAQEQEELSTTPPTVPKVTPAKVKNEHDFQSRSCLTYCINYMPTVTTQRYHQKDNVVVISL</sequence>
<reference evidence="2" key="1">
    <citation type="journal article" date="2023" name="Insect Mol. Biol.">
        <title>Genome sequencing provides insights into the evolution of gene families encoding plant cell wall-degrading enzymes in longhorned beetles.</title>
        <authorList>
            <person name="Shin N.R."/>
            <person name="Okamura Y."/>
            <person name="Kirsch R."/>
            <person name="Pauchet Y."/>
        </authorList>
    </citation>
    <scope>NUCLEOTIDE SEQUENCE</scope>
    <source>
        <strain evidence="2">MMC_N1</strain>
    </source>
</reference>
<organism evidence="2 3">
    <name type="scientific">Molorchus minor</name>
    <dbReference type="NCBI Taxonomy" id="1323400"/>
    <lineage>
        <taxon>Eukaryota</taxon>
        <taxon>Metazoa</taxon>
        <taxon>Ecdysozoa</taxon>
        <taxon>Arthropoda</taxon>
        <taxon>Hexapoda</taxon>
        <taxon>Insecta</taxon>
        <taxon>Pterygota</taxon>
        <taxon>Neoptera</taxon>
        <taxon>Endopterygota</taxon>
        <taxon>Coleoptera</taxon>
        <taxon>Polyphaga</taxon>
        <taxon>Cucujiformia</taxon>
        <taxon>Chrysomeloidea</taxon>
        <taxon>Cerambycidae</taxon>
        <taxon>Lamiinae</taxon>
        <taxon>Monochamini</taxon>
        <taxon>Molorchus</taxon>
    </lineage>
</organism>
<evidence type="ECO:0000313" key="2">
    <source>
        <dbReference type="EMBL" id="KAJ8977542.1"/>
    </source>
</evidence>
<dbReference type="EMBL" id="JAPWTJ010000533">
    <property type="protein sequence ID" value="KAJ8977542.1"/>
    <property type="molecule type" value="Genomic_DNA"/>
</dbReference>
<feature type="region of interest" description="Disordered" evidence="1">
    <location>
        <begin position="1"/>
        <end position="37"/>
    </location>
</feature>
<name>A0ABQ9JJF0_9CUCU</name>
<feature type="compositionally biased region" description="Low complexity" evidence="1">
    <location>
        <begin position="23"/>
        <end position="35"/>
    </location>
</feature>
<accession>A0ABQ9JJF0</accession>
<feature type="compositionally biased region" description="Polar residues" evidence="1">
    <location>
        <begin position="1"/>
        <end position="11"/>
    </location>
</feature>
<evidence type="ECO:0000313" key="3">
    <source>
        <dbReference type="Proteomes" id="UP001162164"/>
    </source>
</evidence>
<comment type="caution">
    <text evidence="2">The sequence shown here is derived from an EMBL/GenBank/DDBJ whole genome shotgun (WGS) entry which is preliminary data.</text>
</comment>
<proteinExistence type="predicted"/>
<gene>
    <name evidence="2" type="ORF">NQ317_012921</name>
</gene>
<protein>
    <submittedName>
        <fullName evidence="2">Uncharacterized protein</fullName>
    </submittedName>
</protein>
<dbReference type="Proteomes" id="UP001162164">
    <property type="component" value="Unassembled WGS sequence"/>
</dbReference>